<dbReference type="EMBL" id="JANZXA010000004">
    <property type="protein sequence ID" value="MCT2399387.1"/>
    <property type="molecule type" value="Genomic_DNA"/>
</dbReference>
<evidence type="ECO:0000313" key="2">
    <source>
        <dbReference type="EMBL" id="MCT2399387.1"/>
    </source>
</evidence>
<protein>
    <submittedName>
        <fullName evidence="2">HPr kinase/phosphatase C-terminal domain-containing protein</fullName>
    </submittedName>
</protein>
<evidence type="ECO:0000313" key="3">
    <source>
        <dbReference type="Proteomes" id="UP001165583"/>
    </source>
</evidence>
<organism evidence="2 3">
    <name type="scientific">Novosphingobium mangrovi</name>
    <name type="common">ex Huang et al. 2023</name>
    <dbReference type="NCBI Taxonomy" id="2976432"/>
    <lineage>
        <taxon>Bacteria</taxon>
        <taxon>Pseudomonadati</taxon>
        <taxon>Pseudomonadota</taxon>
        <taxon>Alphaproteobacteria</taxon>
        <taxon>Sphingomonadales</taxon>
        <taxon>Sphingomonadaceae</taxon>
        <taxon>Novosphingobium</taxon>
    </lineage>
</organism>
<feature type="domain" description="HPr kinase/phosphorylase C-terminal" evidence="1">
    <location>
        <begin position="12"/>
        <end position="80"/>
    </location>
</feature>
<name>A0ABT2I467_9SPHN</name>
<sequence length="144" mass="15180">MAANAPVARQAGCIAIGGRGILIEGPSGSGKSSLALALIDRGGELVGDDSLQVSAEGGRLIARPHPRTRGLLEVRNLGLLPFPCREAVPVALAIALDPEAPRYIEEARIIEIEGIALPLVRIWPQADPPAIKAELALRHYGLQF</sequence>
<dbReference type="GO" id="GO:0016301">
    <property type="term" value="F:kinase activity"/>
    <property type="evidence" value="ECO:0007669"/>
    <property type="project" value="UniProtKB-KW"/>
</dbReference>
<dbReference type="Gene3D" id="3.40.50.300">
    <property type="entry name" value="P-loop containing nucleotide triphosphate hydrolases"/>
    <property type="match status" value="1"/>
</dbReference>
<keyword evidence="2" id="KW-0418">Kinase</keyword>
<keyword evidence="2" id="KW-0808">Transferase</keyword>
<dbReference type="SUPFAM" id="SSF53795">
    <property type="entry name" value="PEP carboxykinase-like"/>
    <property type="match status" value="1"/>
</dbReference>
<accession>A0ABT2I467</accession>
<gene>
    <name evidence="2" type="ORF">NZK81_07490</name>
</gene>
<dbReference type="CDD" id="cd01918">
    <property type="entry name" value="HprK_C"/>
    <property type="match status" value="1"/>
</dbReference>
<reference evidence="2" key="1">
    <citation type="submission" date="2022-09" db="EMBL/GenBank/DDBJ databases">
        <title>Novosphingobium sp. Nov., a polycyclic aromatic hydrocarbon-degrading bacterium isolated form mangrove sediments in HongKong.</title>
        <authorList>
            <person name="Hu Z."/>
        </authorList>
    </citation>
    <scope>NUCLEOTIDE SEQUENCE</scope>
    <source>
        <strain evidence="2">HK4-1</strain>
    </source>
</reference>
<dbReference type="Pfam" id="PF07475">
    <property type="entry name" value="Hpr_kinase_C"/>
    <property type="match status" value="1"/>
</dbReference>
<keyword evidence="3" id="KW-1185">Reference proteome</keyword>
<proteinExistence type="predicted"/>
<evidence type="ECO:0000259" key="1">
    <source>
        <dbReference type="Pfam" id="PF07475"/>
    </source>
</evidence>
<dbReference type="Proteomes" id="UP001165583">
    <property type="component" value="Unassembled WGS sequence"/>
</dbReference>
<dbReference type="InterPro" id="IPR027417">
    <property type="entry name" value="P-loop_NTPase"/>
</dbReference>
<dbReference type="RefSeq" id="WP_260045478.1">
    <property type="nucleotide sequence ID" value="NZ_JANZXA010000004.1"/>
</dbReference>
<comment type="caution">
    <text evidence="2">The sequence shown here is derived from an EMBL/GenBank/DDBJ whole genome shotgun (WGS) entry which is preliminary data.</text>
</comment>
<dbReference type="InterPro" id="IPR011104">
    <property type="entry name" value="Hpr_kin/Pase_C"/>
</dbReference>